<dbReference type="CDD" id="cd00303">
    <property type="entry name" value="retropepsin_like"/>
    <property type="match status" value="1"/>
</dbReference>
<reference evidence="6" key="2">
    <citation type="submission" date="2025-09" db="UniProtKB">
        <authorList>
            <consortium name="Ensembl"/>
        </authorList>
    </citation>
    <scope>IDENTIFICATION</scope>
</reference>
<comment type="similarity">
    <text evidence="1">Belongs to the beta type-B retroviral polymerase family. HERV class-II K(HML-2) pol subfamily.</text>
</comment>
<dbReference type="OMA" id="CAANTSW"/>
<evidence type="ECO:0000259" key="4">
    <source>
        <dbReference type="PROSITE" id="PS50158"/>
    </source>
</evidence>
<name>A0A9J8AHZ8_CYPCA</name>
<dbReference type="PROSITE" id="PS50878">
    <property type="entry name" value="RT_POL"/>
    <property type="match status" value="1"/>
</dbReference>
<evidence type="ECO:0000313" key="7">
    <source>
        <dbReference type="Proteomes" id="UP001108240"/>
    </source>
</evidence>
<dbReference type="PROSITE" id="PS50158">
    <property type="entry name" value="ZF_CCHC"/>
    <property type="match status" value="1"/>
</dbReference>
<dbReference type="InterPro" id="IPR032567">
    <property type="entry name" value="RTL1-rel"/>
</dbReference>
<evidence type="ECO:0000259" key="5">
    <source>
        <dbReference type="PROSITE" id="PS50878"/>
    </source>
</evidence>
<dbReference type="InterPro" id="IPR036875">
    <property type="entry name" value="Znf_CCHC_sf"/>
</dbReference>
<dbReference type="InterPro" id="IPR021109">
    <property type="entry name" value="Peptidase_aspartic_dom_sf"/>
</dbReference>
<dbReference type="Proteomes" id="UP001108240">
    <property type="component" value="Unplaced"/>
</dbReference>
<keyword evidence="3" id="KW-0479">Metal-binding</keyword>
<dbReference type="PANTHER" id="PTHR15503:SF22">
    <property type="entry name" value="TRANSPOSON TY3-I GAG POLYPROTEIN"/>
    <property type="match status" value="1"/>
</dbReference>
<keyword evidence="3" id="KW-0863">Zinc-finger</keyword>
<dbReference type="EC" id="3.1.26.4" evidence="2"/>
<evidence type="ECO:0000256" key="2">
    <source>
        <dbReference type="ARBA" id="ARBA00012180"/>
    </source>
</evidence>
<dbReference type="Gene3D" id="3.30.70.270">
    <property type="match status" value="1"/>
</dbReference>
<evidence type="ECO:0000313" key="6">
    <source>
        <dbReference type="Ensembl" id="ENSCCRP00000144749.1"/>
    </source>
</evidence>
<keyword evidence="3" id="KW-0862">Zinc</keyword>
<dbReference type="Pfam" id="PF00078">
    <property type="entry name" value="RVT_1"/>
    <property type="match status" value="1"/>
</dbReference>
<organism evidence="6 7">
    <name type="scientific">Cyprinus carpio carpio</name>
    <dbReference type="NCBI Taxonomy" id="630221"/>
    <lineage>
        <taxon>Eukaryota</taxon>
        <taxon>Metazoa</taxon>
        <taxon>Chordata</taxon>
        <taxon>Craniata</taxon>
        <taxon>Vertebrata</taxon>
        <taxon>Euteleostomi</taxon>
        <taxon>Actinopterygii</taxon>
        <taxon>Neopterygii</taxon>
        <taxon>Teleostei</taxon>
        <taxon>Ostariophysi</taxon>
        <taxon>Cypriniformes</taxon>
        <taxon>Cyprinidae</taxon>
        <taxon>Cyprininae</taxon>
        <taxon>Cyprinus</taxon>
    </lineage>
</organism>
<dbReference type="Pfam" id="PF03732">
    <property type="entry name" value="Retrotrans_gag"/>
    <property type="match status" value="1"/>
</dbReference>
<dbReference type="PANTHER" id="PTHR15503">
    <property type="entry name" value="LDOC1 RELATED"/>
    <property type="match status" value="1"/>
</dbReference>
<evidence type="ECO:0000256" key="1">
    <source>
        <dbReference type="ARBA" id="ARBA00010879"/>
    </source>
</evidence>
<dbReference type="InterPro" id="IPR000477">
    <property type="entry name" value="RT_dom"/>
</dbReference>
<dbReference type="GeneTree" id="ENSGT00950000183173"/>
<dbReference type="InterPro" id="IPR005162">
    <property type="entry name" value="Retrotrans_gag_dom"/>
</dbReference>
<dbReference type="AlphaFoldDB" id="A0A9J8AHZ8"/>
<feature type="domain" description="CCHC-type" evidence="4">
    <location>
        <begin position="296"/>
        <end position="310"/>
    </location>
</feature>
<accession>A0A9J8AHZ8</accession>
<protein>
    <recommendedName>
        <fullName evidence="2">ribonuclease H</fullName>
        <ecNumber evidence="2">3.1.26.4</ecNumber>
    </recommendedName>
</protein>
<feature type="domain" description="Reverse transcriptase" evidence="5">
    <location>
        <begin position="536"/>
        <end position="713"/>
    </location>
</feature>
<evidence type="ECO:0000256" key="3">
    <source>
        <dbReference type="PROSITE-ProRule" id="PRU00047"/>
    </source>
</evidence>
<keyword evidence="7" id="KW-1185">Reference proteome</keyword>
<dbReference type="InterPro" id="IPR043502">
    <property type="entry name" value="DNA/RNA_pol_sf"/>
</dbReference>
<dbReference type="Gene3D" id="3.10.10.10">
    <property type="entry name" value="HIV Type 1 Reverse Transcriptase, subunit A, domain 1"/>
    <property type="match status" value="1"/>
</dbReference>
<dbReference type="SUPFAM" id="SSF56672">
    <property type="entry name" value="DNA/RNA polymerases"/>
    <property type="match status" value="1"/>
</dbReference>
<dbReference type="InterPro" id="IPR043128">
    <property type="entry name" value="Rev_trsase/Diguanyl_cyclase"/>
</dbReference>
<dbReference type="InterPro" id="IPR001878">
    <property type="entry name" value="Znf_CCHC"/>
</dbReference>
<dbReference type="Ensembl" id="ENSCCRT00000133213.1">
    <property type="protein sequence ID" value="ENSCCRP00000144749.1"/>
    <property type="gene ID" value="ENSCCRG00000068529.1"/>
</dbReference>
<dbReference type="GO" id="GO:0003676">
    <property type="term" value="F:nucleic acid binding"/>
    <property type="evidence" value="ECO:0007669"/>
    <property type="project" value="InterPro"/>
</dbReference>
<dbReference type="Gene3D" id="2.40.70.10">
    <property type="entry name" value="Acid Proteases"/>
    <property type="match status" value="1"/>
</dbReference>
<dbReference type="GO" id="GO:0004523">
    <property type="term" value="F:RNA-DNA hybrid ribonuclease activity"/>
    <property type="evidence" value="ECO:0007669"/>
    <property type="project" value="UniProtKB-EC"/>
</dbReference>
<reference evidence="6" key="1">
    <citation type="submission" date="2025-08" db="UniProtKB">
        <authorList>
            <consortium name="Ensembl"/>
        </authorList>
    </citation>
    <scope>IDENTIFICATION</scope>
</reference>
<dbReference type="GO" id="GO:0008270">
    <property type="term" value="F:zinc ion binding"/>
    <property type="evidence" value="ECO:0007669"/>
    <property type="project" value="UniProtKB-KW"/>
</dbReference>
<dbReference type="CDD" id="cd01647">
    <property type="entry name" value="RT_LTR"/>
    <property type="match status" value="1"/>
</dbReference>
<dbReference type="SUPFAM" id="SSF57756">
    <property type="entry name" value="Retrovirus zinc finger-like domains"/>
    <property type="match status" value="1"/>
</dbReference>
<proteinExistence type="inferred from homology"/>
<sequence length="719" mass="80895">MPYLSCSQTHTQCEVLFSLSDISECLSLSAFPCITLNCSDPDDSLPPALLTLCSVHDLSTVCRLPPAVSSNPAATPNTTVSTHASHGIRLSLPEKYDCSPSKCKGFLMQCYICINQQPLTYSMDESRVAFVCSLLTGKALEWATVMWQGNHMSFPTYDRFICQFREVFEHSASGKDAGEELIVLRQGRSTTAEYTLAFCTLAAQTGWKDKPLRLFYRKGLNHDLQSELACREEGRTLDQFMDLAIRLDNLIRSRRTGRHSPDRPVAQELPAPEPLQIGATQLPSMERERCIRQHLCLYCGQAGHLRVSCPIRPSHQNSTAVSTHLHSFGVPVVINIEGRRVDTDAMIDSGAAGNFNDISFAETHDIPLLSCESRVAVAALDGHPLGSGKIEYITQDINLQIGALHTETIRLFAIDSPRNPIILGLPWLERHNPRISWSTQEIVHWSQSCQDHCLLTRLPSTHPQEEERNPSDMSGPPIEYQDLVEAFSKTKASRLPLHRPVDCAIDLIPGSTPPKGRIFPLSQPESAAMREYIEEELAKGFITPSKSPASAGFFFKKKDGGLRPCIDYRALNEISVKFRYLLPLVPSALEQLCNARYFTKLDLRSAYNLIRIHKGDEWKTAFSTTSGHYEYRVMPFGLANSPSVFQALINDVFRDMLNQCVIIYIDILIYSESMEAHVKQVRAVLQRLIQHQLYAKLQQCEFHKFPSWGTLSVQRMRRR</sequence>